<dbReference type="InterPro" id="IPR027483">
    <property type="entry name" value="PInositol-4-P-4/5-kinase_C_sf"/>
</dbReference>
<dbReference type="InterPro" id="IPR002498">
    <property type="entry name" value="PInositol-4-P-4/5-kinase_core"/>
</dbReference>
<dbReference type="KEGG" id="eus:EUTSA_v10028694mg"/>
<dbReference type="eggNOG" id="KOG0229">
    <property type="taxonomic scope" value="Eukaryota"/>
</dbReference>
<keyword evidence="7" id="KW-1185">Reference proteome</keyword>
<dbReference type="GO" id="GO:0016308">
    <property type="term" value="F:1-phosphatidylinositol-4-phosphate 5-kinase activity"/>
    <property type="evidence" value="ECO:0007669"/>
    <property type="project" value="UniProtKB-EC"/>
</dbReference>
<dbReference type="SUPFAM" id="SSF56104">
    <property type="entry name" value="SAICAR synthase-like"/>
    <property type="match status" value="1"/>
</dbReference>
<keyword evidence="2 3" id="KW-0418">Kinase</keyword>
<evidence type="ECO:0000256" key="2">
    <source>
        <dbReference type="ARBA" id="ARBA00022777"/>
    </source>
</evidence>
<gene>
    <name evidence="6" type="ORF">EUTSA_v10028694mg</name>
</gene>
<dbReference type="Pfam" id="PF01504">
    <property type="entry name" value="PIP5K"/>
    <property type="match status" value="1"/>
</dbReference>
<dbReference type="EMBL" id="KI517537">
    <property type="protein sequence ID" value="ESQ37745.1"/>
    <property type="molecule type" value="Genomic_DNA"/>
</dbReference>
<dbReference type="STRING" id="72664.V4KIS6"/>
<dbReference type="PANTHER" id="PTHR23086">
    <property type="entry name" value="PHOSPHATIDYLINOSITOL-4-PHOSPHATE 5-KINASE"/>
    <property type="match status" value="1"/>
</dbReference>
<evidence type="ECO:0000313" key="7">
    <source>
        <dbReference type="Proteomes" id="UP000030689"/>
    </source>
</evidence>
<dbReference type="InterPro" id="IPR027484">
    <property type="entry name" value="PInositol-4-P-5-kinase_N"/>
</dbReference>
<feature type="compositionally biased region" description="Low complexity" evidence="4">
    <location>
        <begin position="287"/>
        <end position="301"/>
    </location>
</feature>
<feature type="domain" description="PIPK" evidence="5">
    <location>
        <begin position="1"/>
        <end position="405"/>
    </location>
</feature>
<evidence type="ECO:0000259" key="5">
    <source>
        <dbReference type="PROSITE" id="PS51455"/>
    </source>
</evidence>
<dbReference type="AlphaFoldDB" id="V4KIS6"/>
<dbReference type="SMART" id="SM00330">
    <property type="entry name" value="PIPKc"/>
    <property type="match status" value="1"/>
</dbReference>
<reference evidence="6 7" key="1">
    <citation type="journal article" date="2013" name="Front. Plant Sci.">
        <title>The Reference Genome of the Halophytic Plant Eutrema salsugineum.</title>
        <authorList>
            <person name="Yang R."/>
            <person name="Jarvis D.E."/>
            <person name="Chen H."/>
            <person name="Beilstein M.A."/>
            <person name="Grimwood J."/>
            <person name="Jenkins J."/>
            <person name="Shu S."/>
            <person name="Prochnik S."/>
            <person name="Xin M."/>
            <person name="Ma C."/>
            <person name="Schmutz J."/>
            <person name="Wing R.A."/>
            <person name="Mitchell-Olds T."/>
            <person name="Schumaker K.S."/>
            <person name="Wang X."/>
        </authorList>
    </citation>
    <scope>NUCLEOTIDE SEQUENCE [LARGE SCALE GENOMIC DNA]</scope>
</reference>
<dbReference type="OMA" id="TMYSCSP"/>
<dbReference type="GO" id="GO:0046854">
    <property type="term" value="P:phosphatidylinositol phosphate biosynthetic process"/>
    <property type="evidence" value="ECO:0007669"/>
    <property type="project" value="TreeGrafter"/>
</dbReference>
<dbReference type="EC" id="2.7.1.68" evidence="1"/>
<name>V4KIS6_EUTSA</name>
<dbReference type="Gene3D" id="3.30.810.10">
    <property type="entry name" value="2-Layer Sandwich"/>
    <property type="match status" value="1"/>
</dbReference>
<dbReference type="GO" id="GO:0005524">
    <property type="term" value="F:ATP binding"/>
    <property type="evidence" value="ECO:0007669"/>
    <property type="project" value="UniProtKB-UniRule"/>
</dbReference>
<organism evidence="6 7">
    <name type="scientific">Eutrema salsugineum</name>
    <name type="common">Saltwater cress</name>
    <name type="synonym">Sisymbrium salsugineum</name>
    <dbReference type="NCBI Taxonomy" id="72664"/>
    <lineage>
        <taxon>Eukaryota</taxon>
        <taxon>Viridiplantae</taxon>
        <taxon>Streptophyta</taxon>
        <taxon>Embryophyta</taxon>
        <taxon>Tracheophyta</taxon>
        <taxon>Spermatophyta</taxon>
        <taxon>Magnoliopsida</taxon>
        <taxon>eudicotyledons</taxon>
        <taxon>Gunneridae</taxon>
        <taxon>Pentapetalae</taxon>
        <taxon>rosids</taxon>
        <taxon>malvids</taxon>
        <taxon>Brassicales</taxon>
        <taxon>Brassicaceae</taxon>
        <taxon>Eutremeae</taxon>
        <taxon>Eutrema</taxon>
    </lineage>
</organism>
<evidence type="ECO:0000313" key="6">
    <source>
        <dbReference type="EMBL" id="ESQ37745.1"/>
    </source>
</evidence>
<keyword evidence="3" id="KW-0808">Transferase</keyword>
<protein>
    <recommendedName>
        <fullName evidence="1">1-phosphatidylinositol-4-phosphate 5-kinase</fullName>
        <ecNumber evidence="1">2.7.1.68</ecNumber>
    </recommendedName>
</protein>
<sequence length="417" mass="47837">MAKFTREISAVEVRATEENRIRYSTKHIKQLPPGTITEFDWKDYCPSGFRLIQELEDIDHDDYMHSICNDETLKKLSCGKIGNVFHISTDDRFLIKILRKSEIKVILDMLPGYYRHLHNHRSSLCSRIYGAHVVKPIGGVKTYFAVMSNMLHSTVFMNKLYDLKGSPKGRTNKKIEVRNNTVLKDVDLDFCFYVDPLARQRIIKQTKLDCELLEEEGIMDYSLLIGLQVKESYQDSLDGVNPVYGSYTPPCSLKSDSAKSMRTALNSPDRSCETMYSCSPNRDSVESSENSMTSDSTSSETNLINRNSKLATLSDLFVNRRCTSSTNFGMKIPARARRVKRAAAEEEEWYDVVLYLGIVDTFQDYGMKKRIEHCYKTIQHNSNSISTVHPKIYSSRFQDFVSSIFLPRDDDDDDLSL</sequence>
<evidence type="ECO:0000256" key="1">
    <source>
        <dbReference type="ARBA" id="ARBA00012172"/>
    </source>
</evidence>
<evidence type="ECO:0000256" key="3">
    <source>
        <dbReference type="PROSITE-ProRule" id="PRU00781"/>
    </source>
</evidence>
<evidence type="ECO:0000256" key="4">
    <source>
        <dbReference type="SAM" id="MobiDB-lite"/>
    </source>
</evidence>
<proteinExistence type="predicted"/>
<feature type="region of interest" description="Disordered" evidence="4">
    <location>
        <begin position="276"/>
        <end position="301"/>
    </location>
</feature>
<keyword evidence="3" id="KW-0547">Nucleotide-binding</keyword>
<dbReference type="InterPro" id="IPR023610">
    <property type="entry name" value="PInositol-4/5-P-5/4-kinase"/>
</dbReference>
<dbReference type="Gramene" id="ESQ37745">
    <property type="protein sequence ID" value="ESQ37745"/>
    <property type="gene ID" value="EUTSA_v10028694mg"/>
</dbReference>
<dbReference type="Gene3D" id="3.30.800.10">
    <property type="entry name" value="Phosphatidylinositol Phosphate Kinase II Beta"/>
    <property type="match status" value="1"/>
</dbReference>
<dbReference type="PROSITE" id="PS51455">
    <property type="entry name" value="PIPK"/>
    <property type="match status" value="1"/>
</dbReference>
<dbReference type="GO" id="GO:0005886">
    <property type="term" value="C:plasma membrane"/>
    <property type="evidence" value="ECO:0007669"/>
    <property type="project" value="TreeGrafter"/>
</dbReference>
<dbReference type="PANTHER" id="PTHR23086:SF109">
    <property type="entry name" value="PHOSPHATIDYLINOSITOL 4-PHOSPHATE 5-KINASE 11-RELATED"/>
    <property type="match status" value="1"/>
</dbReference>
<dbReference type="Proteomes" id="UP000030689">
    <property type="component" value="Unassembled WGS sequence"/>
</dbReference>
<accession>V4KIS6</accession>
<keyword evidence="3" id="KW-0067">ATP-binding</keyword>